<evidence type="ECO:0000256" key="1">
    <source>
        <dbReference type="SAM" id="MobiDB-lite"/>
    </source>
</evidence>
<dbReference type="EMBL" id="KI660335">
    <property type="protein sequence ID" value="ETN74762.1"/>
    <property type="molecule type" value="Genomic_DNA"/>
</dbReference>
<name>W2T1C6_NECAM</name>
<proteinExistence type="predicted"/>
<keyword evidence="3" id="KW-1185">Reference proteome</keyword>
<dbReference type="KEGG" id="nai:NECAME_12748"/>
<evidence type="ECO:0000313" key="2">
    <source>
        <dbReference type="EMBL" id="ETN74762.1"/>
    </source>
</evidence>
<accession>W2T1C6</accession>
<organism evidence="2 3">
    <name type="scientific">Necator americanus</name>
    <name type="common">Human hookworm</name>
    <dbReference type="NCBI Taxonomy" id="51031"/>
    <lineage>
        <taxon>Eukaryota</taxon>
        <taxon>Metazoa</taxon>
        <taxon>Ecdysozoa</taxon>
        <taxon>Nematoda</taxon>
        <taxon>Chromadorea</taxon>
        <taxon>Rhabditida</taxon>
        <taxon>Rhabditina</taxon>
        <taxon>Rhabditomorpha</taxon>
        <taxon>Strongyloidea</taxon>
        <taxon>Ancylostomatidae</taxon>
        <taxon>Bunostominae</taxon>
        <taxon>Necator</taxon>
    </lineage>
</organism>
<dbReference type="Proteomes" id="UP000053676">
    <property type="component" value="Unassembled WGS sequence"/>
</dbReference>
<sequence length="66" mass="8028">MQQRKKSKQAERNQWNRRRMCSGMSRRSAKPMQFESRHFEPVKLPTHFREEELGEVPKNVPSRFEP</sequence>
<feature type="region of interest" description="Disordered" evidence="1">
    <location>
        <begin position="1"/>
        <end position="38"/>
    </location>
</feature>
<protein>
    <submittedName>
        <fullName evidence="2">Uncharacterized protein</fullName>
    </submittedName>
</protein>
<evidence type="ECO:0000313" key="3">
    <source>
        <dbReference type="Proteomes" id="UP000053676"/>
    </source>
</evidence>
<gene>
    <name evidence="2" type="ORF">NECAME_12748</name>
</gene>
<dbReference type="AlphaFoldDB" id="W2T1C6"/>
<reference evidence="3" key="1">
    <citation type="journal article" date="2014" name="Nat. Genet.">
        <title>Genome of the human hookworm Necator americanus.</title>
        <authorList>
            <person name="Tang Y.T."/>
            <person name="Gao X."/>
            <person name="Rosa B.A."/>
            <person name="Abubucker S."/>
            <person name="Hallsworth-Pepin K."/>
            <person name="Martin J."/>
            <person name="Tyagi R."/>
            <person name="Heizer E."/>
            <person name="Zhang X."/>
            <person name="Bhonagiri-Palsikar V."/>
            <person name="Minx P."/>
            <person name="Warren W.C."/>
            <person name="Wang Q."/>
            <person name="Zhan B."/>
            <person name="Hotez P.J."/>
            <person name="Sternberg P.W."/>
            <person name="Dougall A."/>
            <person name="Gaze S.T."/>
            <person name="Mulvenna J."/>
            <person name="Sotillo J."/>
            <person name="Ranganathan S."/>
            <person name="Rabelo E.M."/>
            <person name="Wilson R.K."/>
            <person name="Felgner P.L."/>
            <person name="Bethony J."/>
            <person name="Hawdon J.M."/>
            <person name="Gasser R.B."/>
            <person name="Loukas A."/>
            <person name="Mitreva M."/>
        </authorList>
    </citation>
    <scope>NUCLEOTIDE SEQUENCE [LARGE SCALE GENOMIC DNA]</scope>
</reference>